<dbReference type="Gene3D" id="6.10.250.690">
    <property type="match status" value="1"/>
</dbReference>
<dbReference type="PROSITE" id="PS51755">
    <property type="entry name" value="OMPR_PHOB"/>
    <property type="match status" value="1"/>
</dbReference>
<evidence type="ECO:0000313" key="12">
    <source>
        <dbReference type="EMBL" id="REL32427.1"/>
    </source>
</evidence>
<dbReference type="InterPro" id="IPR001789">
    <property type="entry name" value="Sig_transdc_resp-reg_receiver"/>
</dbReference>
<evidence type="ECO:0000313" key="13">
    <source>
        <dbReference type="Proteomes" id="UP000256899"/>
    </source>
</evidence>
<evidence type="ECO:0000256" key="3">
    <source>
        <dbReference type="ARBA" id="ARBA00022553"/>
    </source>
</evidence>
<dbReference type="Gene3D" id="1.10.10.10">
    <property type="entry name" value="Winged helix-like DNA-binding domain superfamily/Winged helix DNA-binding domain"/>
    <property type="match status" value="1"/>
</dbReference>
<feature type="modified residue" description="4-aspartylphosphate" evidence="8">
    <location>
        <position position="74"/>
    </location>
</feature>
<keyword evidence="13" id="KW-1185">Reference proteome</keyword>
<evidence type="ECO:0000256" key="1">
    <source>
        <dbReference type="ARBA" id="ARBA00004496"/>
    </source>
</evidence>
<feature type="DNA-binding region" description="OmpR/PhoB-type" evidence="9">
    <location>
        <begin position="136"/>
        <end position="238"/>
    </location>
</feature>
<dbReference type="PANTHER" id="PTHR48111">
    <property type="entry name" value="REGULATOR OF RPOS"/>
    <property type="match status" value="1"/>
</dbReference>
<reference evidence="13" key="1">
    <citation type="submission" date="2018-08" db="EMBL/GenBank/DDBJ databases">
        <title>Thalassotalea euphylliae genome.</title>
        <authorList>
            <person name="Summers S."/>
            <person name="Rice S.A."/>
            <person name="Freckelton M.L."/>
            <person name="Nedved B.T."/>
            <person name="Hadfield M.G."/>
        </authorList>
    </citation>
    <scope>NUCLEOTIDE SEQUENCE [LARGE SCALE GENOMIC DNA]</scope>
    <source>
        <strain evidence="13">H3</strain>
    </source>
</reference>
<dbReference type="PANTHER" id="PTHR48111:SF39">
    <property type="entry name" value="TRANSCRIPTIONAL REGULATORY PROTEIN CPXR"/>
    <property type="match status" value="1"/>
</dbReference>
<dbReference type="GO" id="GO:0000156">
    <property type="term" value="F:phosphorelay response regulator activity"/>
    <property type="evidence" value="ECO:0007669"/>
    <property type="project" value="TreeGrafter"/>
</dbReference>
<evidence type="ECO:0000256" key="9">
    <source>
        <dbReference type="PROSITE-ProRule" id="PRU01091"/>
    </source>
</evidence>
<protein>
    <submittedName>
        <fullName evidence="12">DNA-binding response regulator</fullName>
    </submittedName>
</protein>
<dbReference type="RefSeq" id="WP_116017980.1">
    <property type="nucleotide sequence ID" value="NZ_QUOT01000001.1"/>
</dbReference>
<evidence type="ECO:0000259" key="10">
    <source>
        <dbReference type="PROSITE" id="PS50110"/>
    </source>
</evidence>
<dbReference type="Proteomes" id="UP000256899">
    <property type="component" value="Unassembled WGS sequence"/>
</dbReference>
<evidence type="ECO:0000256" key="8">
    <source>
        <dbReference type="PROSITE-ProRule" id="PRU00169"/>
    </source>
</evidence>
<dbReference type="InterPro" id="IPR016032">
    <property type="entry name" value="Sig_transdc_resp-reg_C-effctor"/>
</dbReference>
<dbReference type="SUPFAM" id="SSF52172">
    <property type="entry name" value="CheY-like"/>
    <property type="match status" value="1"/>
</dbReference>
<dbReference type="GO" id="GO:0032993">
    <property type="term" value="C:protein-DNA complex"/>
    <property type="evidence" value="ECO:0007669"/>
    <property type="project" value="TreeGrafter"/>
</dbReference>
<keyword evidence="3 8" id="KW-0597">Phosphoprotein</keyword>
<dbReference type="FunFam" id="3.40.50.2300:FF:000001">
    <property type="entry name" value="DNA-binding response regulator PhoB"/>
    <property type="match status" value="1"/>
</dbReference>
<name>A0A3E0U769_9GAMM</name>
<dbReference type="SUPFAM" id="SSF46894">
    <property type="entry name" value="C-terminal effector domain of the bipartite response regulators"/>
    <property type="match status" value="1"/>
</dbReference>
<accession>A0A3E0U769</accession>
<keyword evidence="4" id="KW-0902">Two-component regulatory system</keyword>
<evidence type="ECO:0000259" key="11">
    <source>
        <dbReference type="PROSITE" id="PS51755"/>
    </source>
</evidence>
<dbReference type="SMART" id="SM00862">
    <property type="entry name" value="Trans_reg_C"/>
    <property type="match status" value="1"/>
</dbReference>
<organism evidence="12 13">
    <name type="scientific">Thalassotalea euphylliae</name>
    <dbReference type="NCBI Taxonomy" id="1655234"/>
    <lineage>
        <taxon>Bacteria</taxon>
        <taxon>Pseudomonadati</taxon>
        <taxon>Pseudomonadota</taxon>
        <taxon>Gammaproteobacteria</taxon>
        <taxon>Alteromonadales</taxon>
        <taxon>Colwelliaceae</taxon>
        <taxon>Thalassotalea</taxon>
    </lineage>
</organism>
<dbReference type="SMART" id="SM00448">
    <property type="entry name" value="REC"/>
    <property type="match status" value="1"/>
</dbReference>
<proteinExistence type="predicted"/>
<feature type="domain" description="OmpR/PhoB-type" evidence="11">
    <location>
        <begin position="136"/>
        <end position="238"/>
    </location>
</feature>
<comment type="subcellular location">
    <subcellularLocation>
        <location evidence="1">Cytoplasm</location>
    </subcellularLocation>
</comment>
<gene>
    <name evidence="12" type="ORF">DXX94_17855</name>
</gene>
<sequence length="256" mass="28957">MMSNHSRKALYSQAQPQIENTMPASILIIEDDKVVNELITNNLRASKYRVVSCLDGKQGMDFAIGQNFDLILLDIMLPTMDGLSVLKQVRKQSSTPVLMLTALGNEQDRIEGLRLGADDYLAKPFNMEELTLRIEAILRRYQHSQQPLQDNSPSYRALNKRVPELTAIELDIAKLLAEHAATALSKPYLYQVILHKEFGRYDRTLDMHISNIRKKFKRAGLDPAVIKTVHGKGYMFTHLPDFSLSNTDMPNQSGDA</sequence>
<evidence type="ECO:0000256" key="7">
    <source>
        <dbReference type="ARBA" id="ARBA00023163"/>
    </source>
</evidence>
<evidence type="ECO:0000256" key="6">
    <source>
        <dbReference type="ARBA" id="ARBA00023125"/>
    </source>
</evidence>
<keyword evidence="7" id="KW-0804">Transcription</keyword>
<feature type="domain" description="Response regulatory" evidence="10">
    <location>
        <begin position="25"/>
        <end position="138"/>
    </location>
</feature>
<dbReference type="CDD" id="cd00383">
    <property type="entry name" value="trans_reg_C"/>
    <property type="match status" value="1"/>
</dbReference>
<dbReference type="EMBL" id="QUOT01000001">
    <property type="protein sequence ID" value="REL32427.1"/>
    <property type="molecule type" value="Genomic_DNA"/>
</dbReference>
<dbReference type="GO" id="GO:0000976">
    <property type="term" value="F:transcription cis-regulatory region binding"/>
    <property type="evidence" value="ECO:0007669"/>
    <property type="project" value="TreeGrafter"/>
</dbReference>
<evidence type="ECO:0000256" key="5">
    <source>
        <dbReference type="ARBA" id="ARBA00023015"/>
    </source>
</evidence>
<dbReference type="InterPro" id="IPR036388">
    <property type="entry name" value="WH-like_DNA-bd_sf"/>
</dbReference>
<evidence type="ECO:0000256" key="2">
    <source>
        <dbReference type="ARBA" id="ARBA00022490"/>
    </source>
</evidence>
<dbReference type="InterPro" id="IPR039420">
    <property type="entry name" value="WalR-like"/>
</dbReference>
<dbReference type="InterPro" id="IPR011006">
    <property type="entry name" value="CheY-like_superfamily"/>
</dbReference>
<keyword evidence="6 9" id="KW-0238">DNA-binding</keyword>
<dbReference type="AlphaFoldDB" id="A0A3E0U769"/>
<dbReference type="Gene3D" id="3.40.50.2300">
    <property type="match status" value="1"/>
</dbReference>
<dbReference type="GO" id="GO:0005829">
    <property type="term" value="C:cytosol"/>
    <property type="evidence" value="ECO:0007669"/>
    <property type="project" value="TreeGrafter"/>
</dbReference>
<keyword evidence="2" id="KW-0963">Cytoplasm</keyword>
<dbReference type="PROSITE" id="PS50110">
    <property type="entry name" value="RESPONSE_REGULATORY"/>
    <property type="match status" value="1"/>
</dbReference>
<dbReference type="Pfam" id="PF00486">
    <property type="entry name" value="Trans_reg_C"/>
    <property type="match status" value="1"/>
</dbReference>
<evidence type="ECO:0000256" key="4">
    <source>
        <dbReference type="ARBA" id="ARBA00023012"/>
    </source>
</evidence>
<dbReference type="Pfam" id="PF00072">
    <property type="entry name" value="Response_reg"/>
    <property type="match status" value="1"/>
</dbReference>
<dbReference type="GO" id="GO:0006355">
    <property type="term" value="P:regulation of DNA-templated transcription"/>
    <property type="evidence" value="ECO:0007669"/>
    <property type="project" value="InterPro"/>
</dbReference>
<keyword evidence="5" id="KW-0805">Transcription regulation</keyword>
<dbReference type="InterPro" id="IPR001867">
    <property type="entry name" value="OmpR/PhoB-type_DNA-bd"/>
</dbReference>
<comment type="caution">
    <text evidence="12">The sequence shown here is derived from an EMBL/GenBank/DDBJ whole genome shotgun (WGS) entry which is preliminary data.</text>
</comment>